<dbReference type="PANTHER" id="PTHR33365">
    <property type="entry name" value="YALI0B05434P"/>
    <property type="match status" value="1"/>
</dbReference>
<evidence type="ECO:0000313" key="4">
    <source>
        <dbReference type="Proteomes" id="UP000030651"/>
    </source>
</evidence>
<dbReference type="OMA" id="INHCYDA"/>
<evidence type="ECO:0008006" key="5">
    <source>
        <dbReference type="Google" id="ProtNLM"/>
    </source>
</evidence>
<evidence type="ECO:0000256" key="1">
    <source>
        <dbReference type="ARBA" id="ARBA00035112"/>
    </source>
</evidence>
<dbReference type="GO" id="GO:0043386">
    <property type="term" value="P:mycotoxin biosynthetic process"/>
    <property type="evidence" value="ECO:0007669"/>
    <property type="project" value="InterPro"/>
</dbReference>
<dbReference type="eggNOG" id="ENOG502T8GX">
    <property type="taxonomic scope" value="Eukaryota"/>
</dbReference>
<gene>
    <name evidence="3" type="ORF">PFICI_00309</name>
</gene>
<dbReference type="PANTHER" id="PTHR33365:SF6">
    <property type="entry name" value="OXIDASE USTYA"/>
    <property type="match status" value="1"/>
</dbReference>
<keyword evidence="2" id="KW-0812">Transmembrane</keyword>
<dbReference type="Proteomes" id="UP000030651">
    <property type="component" value="Unassembled WGS sequence"/>
</dbReference>
<keyword evidence="2" id="KW-1133">Transmembrane helix</keyword>
<keyword evidence="2" id="KW-0472">Membrane</keyword>
<dbReference type="GeneID" id="19265322"/>
<dbReference type="InParanoid" id="W3XMH0"/>
<dbReference type="InterPro" id="IPR021765">
    <property type="entry name" value="UstYa-like"/>
</dbReference>
<dbReference type="Pfam" id="PF11807">
    <property type="entry name" value="UstYa"/>
    <property type="match status" value="1"/>
</dbReference>
<dbReference type="EMBL" id="KI912109">
    <property type="protein sequence ID" value="ETS86481.1"/>
    <property type="molecule type" value="Genomic_DNA"/>
</dbReference>
<feature type="transmembrane region" description="Helical" evidence="2">
    <location>
        <begin position="42"/>
        <end position="60"/>
    </location>
</feature>
<dbReference type="KEGG" id="pfy:PFICI_00309"/>
<protein>
    <recommendedName>
        <fullName evidence="5">Tat pathway signal sequence</fullName>
    </recommendedName>
</protein>
<accession>W3XMH0</accession>
<comment type="similarity">
    <text evidence="1">Belongs to the ustYa family.</text>
</comment>
<dbReference type="HOGENOM" id="CLU_042941_1_0_1"/>
<dbReference type="AlphaFoldDB" id="W3XMH0"/>
<dbReference type="OrthoDB" id="4737964at2759"/>
<keyword evidence="4" id="KW-1185">Reference proteome</keyword>
<sequence>MAPLTRIEKEYHALAQEDPVASDDEYLREEVRKTSRNQCIRITIYLVIEALVFISVFFIYERYQAIPRDKPSFTERYFRLQDYNQTVHFTENVELMRKSSNSTKFWMDLQATSGIVSVPTEWALGLGFSPSRQSPETPGHSIYQLDMYHSLHCLYHIRNRLMSKLPLDVWPRDDVHSLHCVDFLRQQILCHGDTTLQGTDDFLHFAKNPGHLCRDTQAIRTWVEERNWAGHGKWIEDKYGVV</sequence>
<dbReference type="RefSeq" id="XP_007827081.1">
    <property type="nucleotide sequence ID" value="XM_007828890.1"/>
</dbReference>
<reference evidence="4" key="1">
    <citation type="journal article" date="2015" name="BMC Genomics">
        <title>Genomic and transcriptomic analysis of the endophytic fungus Pestalotiopsis fici reveals its lifestyle and high potential for synthesis of natural products.</title>
        <authorList>
            <person name="Wang X."/>
            <person name="Zhang X."/>
            <person name="Liu L."/>
            <person name="Xiang M."/>
            <person name="Wang W."/>
            <person name="Sun X."/>
            <person name="Che Y."/>
            <person name="Guo L."/>
            <person name="Liu G."/>
            <person name="Guo L."/>
            <person name="Wang C."/>
            <person name="Yin W.B."/>
            <person name="Stadler M."/>
            <person name="Zhang X."/>
            <person name="Liu X."/>
        </authorList>
    </citation>
    <scope>NUCLEOTIDE SEQUENCE [LARGE SCALE GENOMIC DNA]</scope>
    <source>
        <strain evidence="4">W106-1 / CGMCC3.15140</strain>
    </source>
</reference>
<organism evidence="3 4">
    <name type="scientific">Pestalotiopsis fici (strain W106-1 / CGMCC3.15140)</name>
    <dbReference type="NCBI Taxonomy" id="1229662"/>
    <lineage>
        <taxon>Eukaryota</taxon>
        <taxon>Fungi</taxon>
        <taxon>Dikarya</taxon>
        <taxon>Ascomycota</taxon>
        <taxon>Pezizomycotina</taxon>
        <taxon>Sordariomycetes</taxon>
        <taxon>Xylariomycetidae</taxon>
        <taxon>Amphisphaeriales</taxon>
        <taxon>Sporocadaceae</taxon>
        <taxon>Pestalotiopsis</taxon>
    </lineage>
</organism>
<evidence type="ECO:0000313" key="3">
    <source>
        <dbReference type="EMBL" id="ETS86481.1"/>
    </source>
</evidence>
<evidence type="ECO:0000256" key="2">
    <source>
        <dbReference type="SAM" id="Phobius"/>
    </source>
</evidence>
<name>W3XMH0_PESFW</name>
<proteinExistence type="inferred from homology"/>